<keyword evidence="1" id="KW-0472">Membrane</keyword>
<dbReference type="RefSeq" id="XP_026629829.1">
    <property type="nucleotide sequence ID" value="XM_026765246.1"/>
</dbReference>
<keyword evidence="3" id="KW-1185">Reference proteome</keyword>
<feature type="transmembrane region" description="Helical" evidence="1">
    <location>
        <begin position="12"/>
        <end position="34"/>
    </location>
</feature>
<dbReference type="GeneID" id="38133602"/>
<name>A0A3F3QCF1_9EURO</name>
<keyword evidence="1" id="KW-1133">Transmembrane helix</keyword>
<keyword evidence="1" id="KW-0812">Transmembrane</keyword>
<proteinExistence type="predicted"/>
<dbReference type="EMBL" id="KZ852037">
    <property type="protein sequence ID" value="RDH36807.1"/>
    <property type="molecule type" value="Genomic_DNA"/>
</dbReference>
<reference evidence="2 3" key="1">
    <citation type="submission" date="2018-07" db="EMBL/GenBank/DDBJ databases">
        <title>The genomes of Aspergillus section Nigri reveals drivers in fungal speciation.</title>
        <authorList>
            <consortium name="DOE Joint Genome Institute"/>
            <person name="Vesth T.C."/>
            <person name="Nybo J."/>
            <person name="Theobald S."/>
            <person name="Brandl J."/>
            <person name="Frisvad J.C."/>
            <person name="Nielsen K.F."/>
            <person name="Lyhne E.K."/>
            <person name="Kogle M.E."/>
            <person name="Kuo A."/>
            <person name="Riley R."/>
            <person name="Clum A."/>
            <person name="Nolan M."/>
            <person name="Lipzen A."/>
            <person name="Salamov A."/>
            <person name="Henrissat B."/>
            <person name="Wiebenga A."/>
            <person name="De vries R.P."/>
            <person name="Grigoriev I.V."/>
            <person name="Mortensen U.H."/>
            <person name="Andersen M.R."/>
            <person name="Baker S.E."/>
        </authorList>
    </citation>
    <scope>NUCLEOTIDE SEQUENCE [LARGE SCALE GENOMIC DNA]</scope>
    <source>
        <strain evidence="2 3">CBS 139.54b</strain>
    </source>
</reference>
<organism evidence="2 3">
    <name type="scientific">Aspergillus welwitschiae</name>
    <dbReference type="NCBI Taxonomy" id="1341132"/>
    <lineage>
        <taxon>Eukaryota</taxon>
        <taxon>Fungi</taxon>
        <taxon>Dikarya</taxon>
        <taxon>Ascomycota</taxon>
        <taxon>Pezizomycotina</taxon>
        <taxon>Eurotiomycetes</taxon>
        <taxon>Eurotiomycetidae</taxon>
        <taxon>Eurotiales</taxon>
        <taxon>Aspergillaceae</taxon>
        <taxon>Aspergillus</taxon>
        <taxon>Aspergillus subgen. Circumdati</taxon>
    </lineage>
</organism>
<sequence>MRGLIRSVQHGLLDLGMFVLWIVVCCSQCMFPCVESSSSSKKKKKACCSEVDLVTVLLVVTVHI</sequence>
<evidence type="ECO:0000313" key="3">
    <source>
        <dbReference type="Proteomes" id="UP000253729"/>
    </source>
</evidence>
<dbReference type="Proteomes" id="UP000253729">
    <property type="component" value="Unassembled WGS sequence"/>
</dbReference>
<dbReference type="AlphaFoldDB" id="A0A3F3QCF1"/>
<accession>A0A3F3QCF1</accession>
<protein>
    <submittedName>
        <fullName evidence="2">Uncharacterized protein</fullName>
    </submittedName>
</protein>
<gene>
    <name evidence="2" type="ORF">BDQ94DRAFT_138435</name>
</gene>
<evidence type="ECO:0000313" key="2">
    <source>
        <dbReference type="EMBL" id="RDH36807.1"/>
    </source>
</evidence>
<evidence type="ECO:0000256" key="1">
    <source>
        <dbReference type="SAM" id="Phobius"/>
    </source>
</evidence>